<keyword evidence="2" id="KW-1185">Reference proteome</keyword>
<comment type="caution">
    <text evidence="1">The sequence shown here is derived from an EMBL/GenBank/DDBJ whole genome shotgun (WGS) entry which is preliminary data.</text>
</comment>
<dbReference type="InterPro" id="IPR019270">
    <property type="entry name" value="DUF2283"/>
</dbReference>
<dbReference type="RefSeq" id="WP_190451343.1">
    <property type="nucleotide sequence ID" value="NZ_JAMPLM010000003.1"/>
</dbReference>
<protein>
    <submittedName>
        <fullName evidence="1">DUF2283 domain-containing protein</fullName>
    </submittedName>
</protein>
<dbReference type="EMBL" id="JAMPLM010000003">
    <property type="protein sequence ID" value="MEP1057950.1"/>
    <property type="molecule type" value="Genomic_DNA"/>
</dbReference>
<proteinExistence type="predicted"/>
<organism evidence="1 2">
    <name type="scientific">Stenomitos frigidus AS-A4</name>
    <dbReference type="NCBI Taxonomy" id="2933935"/>
    <lineage>
        <taxon>Bacteria</taxon>
        <taxon>Bacillati</taxon>
        <taxon>Cyanobacteriota</taxon>
        <taxon>Cyanophyceae</taxon>
        <taxon>Leptolyngbyales</taxon>
        <taxon>Leptolyngbyaceae</taxon>
        <taxon>Stenomitos</taxon>
    </lineage>
</organism>
<reference evidence="1 2" key="1">
    <citation type="submission" date="2022-04" db="EMBL/GenBank/DDBJ databases">
        <title>Positive selection, recombination, and allopatry shape intraspecific diversity of widespread and dominant cyanobacteria.</title>
        <authorList>
            <person name="Wei J."/>
            <person name="Shu W."/>
            <person name="Hu C."/>
        </authorList>
    </citation>
    <scope>NUCLEOTIDE SEQUENCE [LARGE SCALE GENOMIC DNA]</scope>
    <source>
        <strain evidence="1 2">AS-A4</strain>
    </source>
</reference>
<evidence type="ECO:0000313" key="1">
    <source>
        <dbReference type="EMBL" id="MEP1057950.1"/>
    </source>
</evidence>
<name>A0ABV0KFI5_9CYAN</name>
<sequence length="68" mass="7458">MKIQYFSETDTLAIELTIKPIAATDTITDDLILDYDSDGKVVVITLDNYSRNVETINLQALGVPLLAA</sequence>
<evidence type="ECO:0000313" key="2">
    <source>
        <dbReference type="Proteomes" id="UP001476950"/>
    </source>
</evidence>
<dbReference type="Pfam" id="PF10049">
    <property type="entry name" value="DUF2283"/>
    <property type="match status" value="1"/>
</dbReference>
<gene>
    <name evidence="1" type="ORF">NDI38_05825</name>
</gene>
<dbReference type="Proteomes" id="UP001476950">
    <property type="component" value="Unassembled WGS sequence"/>
</dbReference>
<accession>A0ABV0KFI5</accession>
<dbReference type="PANTHER" id="PTHR37029:SF1">
    <property type="entry name" value="SSR1768 PROTEIN"/>
    <property type="match status" value="1"/>
</dbReference>
<dbReference type="PANTHER" id="PTHR37029">
    <property type="entry name" value="SSR1768 PROTEIN"/>
    <property type="match status" value="1"/>
</dbReference>